<dbReference type="InterPro" id="IPR020846">
    <property type="entry name" value="MFS_dom"/>
</dbReference>
<dbReference type="PRINTS" id="PR01036">
    <property type="entry name" value="TCRTETB"/>
</dbReference>
<dbReference type="RefSeq" id="WP_342769889.1">
    <property type="nucleotide sequence ID" value="NZ_QTTT01000001.1"/>
</dbReference>
<name>A0A3D9T2C8_9ACTN</name>
<dbReference type="GO" id="GO:0022857">
    <property type="term" value="F:transmembrane transporter activity"/>
    <property type="evidence" value="ECO:0007669"/>
    <property type="project" value="InterPro"/>
</dbReference>
<evidence type="ECO:0000256" key="6">
    <source>
        <dbReference type="ARBA" id="ARBA00023136"/>
    </source>
</evidence>
<accession>A0A3D9T2C8</accession>
<keyword evidence="2" id="KW-0813">Transport</keyword>
<evidence type="ECO:0000256" key="1">
    <source>
        <dbReference type="ARBA" id="ARBA00004651"/>
    </source>
</evidence>
<comment type="subcellular location">
    <subcellularLocation>
        <location evidence="1">Cell membrane</location>
        <topology evidence="1">Multi-pass membrane protein</topology>
    </subcellularLocation>
</comment>
<organism evidence="9 10">
    <name type="scientific">Thermomonospora umbrina</name>
    <dbReference type="NCBI Taxonomy" id="111806"/>
    <lineage>
        <taxon>Bacteria</taxon>
        <taxon>Bacillati</taxon>
        <taxon>Actinomycetota</taxon>
        <taxon>Actinomycetes</taxon>
        <taxon>Streptosporangiales</taxon>
        <taxon>Thermomonosporaceae</taxon>
        <taxon>Thermomonospora</taxon>
    </lineage>
</organism>
<sequence length="473" mass="47763">MTREDTAGLKGVAAMRRRSSAGVVLALACTAQFMVVLDVSVLNVALPSIRRALAFDEAGLPWVVNAYALVFAGLLLPGGRLADLYGLRRVFAAGLVVFTVASLMGGLAGSAGLLVGARALQGLGAAVLAPATLTVLTTTFAEGPARTKALAVWTAVSLAGGSAGNLVGGALTELVSWRAILLVNVPIGVVTVMAARVLPAGRGRRTRPDVGGAVLATAGIASLTYALTLAHDGWGRPVTVAALAAGAVALVAFAVVQARFAAVPLIPPRLLAVRAIWAGNGVVLLTAACFQIPMWYFLSLYLQNVRGYDALAAGAAFLPHTSLMLLVGLVVTPRLMRHADDRVLIASGAVIAAAGLWWQSRALGADGYVAAVLGPAVLISIGGGLLNTPLTAVVTSGAGRADAGAVSGLMNAAKQVGGALGLAILVTVVSGHDPAGGYERAFMAMSGVLIAAASLTLALPRRRDAAHIQPTGP</sequence>
<feature type="transmembrane region" description="Helical" evidence="7">
    <location>
        <begin position="177"/>
        <end position="198"/>
    </location>
</feature>
<feature type="transmembrane region" description="Helical" evidence="7">
    <location>
        <begin position="441"/>
        <end position="459"/>
    </location>
</feature>
<keyword evidence="3" id="KW-1003">Cell membrane</keyword>
<dbReference type="InterPro" id="IPR011701">
    <property type="entry name" value="MFS"/>
</dbReference>
<dbReference type="PROSITE" id="PS51257">
    <property type="entry name" value="PROKAR_LIPOPROTEIN"/>
    <property type="match status" value="1"/>
</dbReference>
<evidence type="ECO:0000313" key="9">
    <source>
        <dbReference type="EMBL" id="REF00514.1"/>
    </source>
</evidence>
<dbReference type="EMBL" id="QTTT01000001">
    <property type="protein sequence ID" value="REF00514.1"/>
    <property type="molecule type" value="Genomic_DNA"/>
</dbReference>
<evidence type="ECO:0000256" key="4">
    <source>
        <dbReference type="ARBA" id="ARBA00022692"/>
    </source>
</evidence>
<evidence type="ECO:0000256" key="3">
    <source>
        <dbReference type="ARBA" id="ARBA00022475"/>
    </source>
</evidence>
<dbReference type="PANTHER" id="PTHR42718:SF46">
    <property type="entry name" value="BLR6921 PROTEIN"/>
    <property type="match status" value="1"/>
</dbReference>
<dbReference type="Gene3D" id="1.20.1250.20">
    <property type="entry name" value="MFS general substrate transporter like domains"/>
    <property type="match status" value="1"/>
</dbReference>
<feature type="transmembrane region" description="Helical" evidence="7">
    <location>
        <begin position="310"/>
        <end position="331"/>
    </location>
</feature>
<dbReference type="GO" id="GO:0005886">
    <property type="term" value="C:plasma membrane"/>
    <property type="evidence" value="ECO:0007669"/>
    <property type="project" value="UniProtKB-SubCell"/>
</dbReference>
<protein>
    <submittedName>
        <fullName evidence="9">EmrB/QacA subfamily drug resistance transporter</fullName>
    </submittedName>
</protein>
<dbReference type="AlphaFoldDB" id="A0A3D9T2C8"/>
<feature type="transmembrane region" description="Helical" evidence="7">
    <location>
        <begin position="21"/>
        <end position="46"/>
    </location>
</feature>
<evidence type="ECO:0000313" key="10">
    <source>
        <dbReference type="Proteomes" id="UP000256661"/>
    </source>
</evidence>
<dbReference type="CDD" id="cd17321">
    <property type="entry name" value="MFS_MMR_MDR_like"/>
    <property type="match status" value="1"/>
</dbReference>
<dbReference type="Proteomes" id="UP000256661">
    <property type="component" value="Unassembled WGS sequence"/>
</dbReference>
<feature type="transmembrane region" description="Helical" evidence="7">
    <location>
        <begin position="150"/>
        <end position="171"/>
    </location>
</feature>
<feature type="domain" description="Major facilitator superfamily (MFS) profile" evidence="8">
    <location>
        <begin position="24"/>
        <end position="464"/>
    </location>
</feature>
<evidence type="ECO:0000256" key="5">
    <source>
        <dbReference type="ARBA" id="ARBA00022989"/>
    </source>
</evidence>
<keyword evidence="6 7" id="KW-0472">Membrane</keyword>
<dbReference type="Pfam" id="PF07690">
    <property type="entry name" value="MFS_1"/>
    <property type="match status" value="1"/>
</dbReference>
<evidence type="ECO:0000256" key="7">
    <source>
        <dbReference type="SAM" id="Phobius"/>
    </source>
</evidence>
<dbReference type="SUPFAM" id="SSF103473">
    <property type="entry name" value="MFS general substrate transporter"/>
    <property type="match status" value="1"/>
</dbReference>
<dbReference type="InterPro" id="IPR036259">
    <property type="entry name" value="MFS_trans_sf"/>
</dbReference>
<feature type="transmembrane region" description="Helical" evidence="7">
    <location>
        <begin position="119"/>
        <end position="138"/>
    </location>
</feature>
<keyword evidence="5 7" id="KW-1133">Transmembrane helix</keyword>
<feature type="transmembrane region" description="Helical" evidence="7">
    <location>
        <begin position="210"/>
        <end position="228"/>
    </location>
</feature>
<evidence type="ECO:0000259" key="8">
    <source>
        <dbReference type="PROSITE" id="PS50850"/>
    </source>
</evidence>
<feature type="transmembrane region" description="Helical" evidence="7">
    <location>
        <begin position="343"/>
        <end position="360"/>
    </location>
</feature>
<keyword evidence="4 7" id="KW-0812">Transmembrane</keyword>
<dbReference type="Gene3D" id="1.20.1720.10">
    <property type="entry name" value="Multidrug resistance protein D"/>
    <property type="match status" value="1"/>
</dbReference>
<gene>
    <name evidence="9" type="ORF">DFJ69_6058</name>
</gene>
<dbReference type="PROSITE" id="PS50850">
    <property type="entry name" value="MFS"/>
    <property type="match status" value="1"/>
</dbReference>
<feature type="transmembrane region" description="Helical" evidence="7">
    <location>
        <begin position="240"/>
        <end position="263"/>
    </location>
</feature>
<comment type="caution">
    <text evidence="9">The sequence shown here is derived from an EMBL/GenBank/DDBJ whole genome shotgun (WGS) entry which is preliminary data.</text>
</comment>
<proteinExistence type="predicted"/>
<dbReference type="PANTHER" id="PTHR42718">
    <property type="entry name" value="MAJOR FACILITATOR SUPERFAMILY MULTIDRUG TRANSPORTER MFSC"/>
    <property type="match status" value="1"/>
</dbReference>
<feature type="transmembrane region" description="Helical" evidence="7">
    <location>
        <begin position="275"/>
        <end position="298"/>
    </location>
</feature>
<keyword evidence="10" id="KW-1185">Reference proteome</keyword>
<feature type="transmembrane region" description="Helical" evidence="7">
    <location>
        <begin position="90"/>
        <end position="113"/>
    </location>
</feature>
<evidence type="ECO:0000256" key="2">
    <source>
        <dbReference type="ARBA" id="ARBA00022448"/>
    </source>
</evidence>
<feature type="transmembrane region" description="Helical" evidence="7">
    <location>
        <begin position="372"/>
        <end position="395"/>
    </location>
</feature>
<feature type="transmembrane region" description="Helical" evidence="7">
    <location>
        <begin position="58"/>
        <end position="78"/>
    </location>
</feature>
<reference evidence="9 10" key="1">
    <citation type="submission" date="2018-08" db="EMBL/GenBank/DDBJ databases">
        <title>Sequencing the genomes of 1000 actinobacteria strains.</title>
        <authorList>
            <person name="Klenk H.-P."/>
        </authorList>
    </citation>
    <scope>NUCLEOTIDE SEQUENCE [LARGE SCALE GENOMIC DNA]</scope>
    <source>
        <strain evidence="9 10">DSM 43927</strain>
    </source>
</reference>